<keyword evidence="4" id="KW-1185">Reference proteome</keyword>
<reference evidence="3 4" key="1">
    <citation type="submission" date="2021-01" db="EMBL/GenBank/DDBJ databases">
        <title>FDA dAtabase for Regulatory Grade micrObial Sequences (FDA-ARGOS): Supporting development and validation of Infectious Disease Dx tests.</title>
        <authorList>
            <person name="Nelson B."/>
            <person name="Plummer A."/>
            <person name="Tallon L."/>
            <person name="Sadzewicz L."/>
            <person name="Zhao X."/>
            <person name="Boylan J."/>
            <person name="Ott S."/>
            <person name="Bowen H."/>
            <person name="Vavikolanu K."/>
            <person name="Mehta A."/>
            <person name="Aluvathingal J."/>
            <person name="Nadendla S."/>
            <person name="Myers T."/>
            <person name="Yan Y."/>
            <person name="Sichtig H."/>
        </authorList>
    </citation>
    <scope>NUCLEOTIDE SEQUENCE [LARGE SCALE GENOMIC DNA]</scope>
    <source>
        <strain evidence="3 4">FDAARGOS_1161</strain>
    </source>
</reference>
<gene>
    <name evidence="3" type="ORF">I6J18_19145</name>
</gene>
<evidence type="ECO:0000313" key="3">
    <source>
        <dbReference type="EMBL" id="QQS99682.1"/>
    </source>
</evidence>
<dbReference type="KEGG" id="ppsr:I6J18_19145"/>
<organism evidence="3 4">
    <name type="scientific">Peribacillus psychrosaccharolyticus</name>
    <name type="common">Bacillus psychrosaccharolyticus</name>
    <dbReference type="NCBI Taxonomy" id="1407"/>
    <lineage>
        <taxon>Bacteria</taxon>
        <taxon>Bacillati</taxon>
        <taxon>Bacillota</taxon>
        <taxon>Bacilli</taxon>
        <taxon>Bacillales</taxon>
        <taxon>Bacillaceae</taxon>
        <taxon>Peribacillus</taxon>
    </lineage>
</organism>
<proteinExistence type="predicted"/>
<dbReference type="EMBL" id="CP068053">
    <property type="protein sequence ID" value="QQS99682.1"/>
    <property type="molecule type" value="Genomic_DNA"/>
</dbReference>
<evidence type="ECO:0008006" key="5">
    <source>
        <dbReference type="Google" id="ProtNLM"/>
    </source>
</evidence>
<evidence type="ECO:0000256" key="1">
    <source>
        <dbReference type="SAM" id="MobiDB-lite"/>
    </source>
</evidence>
<feature type="region of interest" description="Disordered" evidence="1">
    <location>
        <begin position="199"/>
        <end position="224"/>
    </location>
</feature>
<keyword evidence="2" id="KW-0472">Membrane</keyword>
<keyword evidence="2" id="KW-1133">Transmembrane helix</keyword>
<dbReference type="RefSeq" id="WP_051387765.1">
    <property type="nucleotide sequence ID" value="NZ_CP068053.1"/>
</dbReference>
<evidence type="ECO:0000256" key="2">
    <source>
        <dbReference type="SAM" id="Phobius"/>
    </source>
</evidence>
<accession>A0A974RZU6</accession>
<evidence type="ECO:0000313" key="4">
    <source>
        <dbReference type="Proteomes" id="UP000595254"/>
    </source>
</evidence>
<dbReference type="AlphaFoldDB" id="A0A974RZU6"/>
<feature type="transmembrane region" description="Helical" evidence="2">
    <location>
        <begin position="20"/>
        <end position="40"/>
    </location>
</feature>
<name>A0A974RZU6_PERPY</name>
<sequence length="224" mass="25401">MLVDINLLPKKAPRKAGLPVFIIFFLVLAAIGISLFYWQYAAKQESLASLQSQTLRMEETIAVQSQKIATFESSNSAAELEKIVEWARDYPIETVPVLQHLISFLPERGFFKNFAYNDDGSINLSIQFDSSREAAFYLTKLTESEWINEAKLTGITTSAEIIDLNDQEDNVENKSKLINDPFMPRYLALYTLSLNRQTVKDDTEAKESDKESDTKDEAEGENPK</sequence>
<dbReference type="Proteomes" id="UP000595254">
    <property type="component" value="Chromosome"/>
</dbReference>
<protein>
    <recommendedName>
        <fullName evidence="5">Fimbrial assembly protein</fullName>
    </recommendedName>
</protein>
<keyword evidence="2" id="KW-0812">Transmembrane</keyword>